<keyword evidence="1" id="KW-0812">Transmembrane</keyword>
<feature type="transmembrane region" description="Helical" evidence="1">
    <location>
        <begin position="253"/>
        <end position="277"/>
    </location>
</feature>
<evidence type="ECO:0000256" key="1">
    <source>
        <dbReference type="SAM" id="Phobius"/>
    </source>
</evidence>
<dbReference type="Proteomes" id="UP000252254">
    <property type="component" value="Unassembled WGS sequence"/>
</dbReference>
<reference evidence="2 3" key="1">
    <citation type="submission" date="2018-06" db="EMBL/GenBank/DDBJ databases">
        <title>Genomic Encyclopedia of Type Strains, Phase IV (KMG-IV): sequencing the most valuable type-strain genomes for metagenomic binning, comparative biology and taxonomic classification.</title>
        <authorList>
            <person name="Goeker M."/>
        </authorList>
    </citation>
    <scope>NUCLEOTIDE SEQUENCE [LARGE SCALE GENOMIC DNA]</scope>
    <source>
        <strain evidence="2 3">DSM 15140</strain>
    </source>
</reference>
<sequence length="329" mass="37748">MMAKIIKKSWRPLFFTIIVFGTIAGGISMILSVEEQMSNRISNNTYVLSINPNEVETSVTNQDLLAWLQQQTTSFTFYKNMPQEASRLSFSNEGRPPYNVAEGEAYINAWYKDDQTFKNGKNYYYFDGKEYEVVGYLENYTDIVASIVPSLEANPNASLTGEYFLDAGKNSAALIHNLSTTLQEADKAISLSFEKVESNWIRELFNQKFALFIFIGTSALLFVSGFTIVLSWIEKYKREMFVRRLSGASETRLLLRVYLQMLGIRFIGVLFASGITILITNICNLLPYQTVFRWESIVVGVLIFFIIDVLYTFPMLFINQKKQLIKIMR</sequence>
<dbReference type="EMBL" id="QNRI01000012">
    <property type="protein sequence ID" value="RBO93207.1"/>
    <property type="molecule type" value="Genomic_DNA"/>
</dbReference>
<keyword evidence="1" id="KW-1133">Transmembrane helix</keyword>
<accession>A0A366DSY3</accession>
<feature type="transmembrane region" description="Helical" evidence="1">
    <location>
        <begin position="297"/>
        <end position="319"/>
    </location>
</feature>
<comment type="caution">
    <text evidence="2">The sequence shown here is derived from an EMBL/GenBank/DDBJ whole genome shotgun (WGS) entry which is preliminary data.</text>
</comment>
<evidence type="ECO:0000313" key="3">
    <source>
        <dbReference type="Proteomes" id="UP000252254"/>
    </source>
</evidence>
<proteinExistence type="predicted"/>
<protein>
    <recommendedName>
        <fullName evidence="4">FtsX-like permease family protein</fullName>
    </recommendedName>
</protein>
<name>A0A366DSY3_9BACI</name>
<gene>
    <name evidence="2" type="ORF">DES48_1128</name>
</gene>
<organism evidence="2 3">
    <name type="scientific">Paraliobacillus ryukyuensis</name>
    <dbReference type="NCBI Taxonomy" id="200904"/>
    <lineage>
        <taxon>Bacteria</taxon>
        <taxon>Bacillati</taxon>
        <taxon>Bacillota</taxon>
        <taxon>Bacilli</taxon>
        <taxon>Bacillales</taxon>
        <taxon>Bacillaceae</taxon>
        <taxon>Paraliobacillus</taxon>
    </lineage>
</organism>
<evidence type="ECO:0008006" key="4">
    <source>
        <dbReference type="Google" id="ProtNLM"/>
    </source>
</evidence>
<feature type="transmembrane region" description="Helical" evidence="1">
    <location>
        <begin position="209"/>
        <end position="233"/>
    </location>
</feature>
<evidence type="ECO:0000313" key="2">
    <source>
        <dbReference type="EMBL" id="RBO93207.1"/>
    </source>
</evidence>
<keyword evidence="3" id="KW-1185">Reference proteome</keyword>
<dbReference type="RefSeq" id="WP_245911465.1">
    <property type="nucleotide sequence ID" value="NZ_BAABQN010000013.1"/>
</dbReference>
<dbReference type="STRING" id="200904.GCA_900168775_03017"/>
<dbReference type="AlphaFoldDB" id="A0A366DSY3"/>
<keyword evidence="1" id="KW-0472">Membrane</keyword>